<dbReference type="GO" id="GO:0005886">
    <property type="term" value="C:plasma membrane"/>
    <property type="evidence" value="ECO:0007669"/>
    <property type="project" value="TreeGrafter"/>
</dbReference>
<dbReference type="InterPro" id="IPR001611">
    <property type="entry name" value="Leu-rich_rpt"/>
</dbReference>
<dbReference type="PANTHER" id="PTHR24365">
    <property type="entry name" value="TOLL-LIKE RECEPTOR"/>
    <property type="match status" value="1"/>
</dbReference>
<protein>
    <recommendedName>
        <fullName evidence="12">TIR domain-containing protein</fullName>
    </recommendedName>
</protein>
<dbReference type="AlphaFoldDB" id="A0AAN8JGA4"/>
<keyword evidence="10" id="KW-0325">Glycoprotein</keyword>
<dbReference type="SMART" id="SM00082">
    <property type="entry name" value="LRRCT"/>
    <property type="match status" value="2"/>
</dbReference>
<dbReference type="Pfam" id="PF13855">
    <property type="entry name" value="LRR_8"/>
    <property type="match status" value="2"/>
</dbReference>
<dbReference type="Pfam" id="PF01582">
    <property type="entry name" value="TIR"/>
    <property type="match status" value="1"/>
</dbReference>
<dbReference type="Gene3D" id="3.40.50.10140">
    <property type="entry name" value="Toll/interleukin-1 receptor homology (TIR) domain"/>
    <property type="match status" value="1"/>
</dbReference>
<comment type="similarity">
    <text evidence="2">Belongs to the Toll-like receptor family.</text>
</comment>
<evidence type="ECO:0000256" key="10">
    <source>
        <dbReference type="ARBA" id="ARBA00023180"/>
    </source>
</evidence>
<feature type="domain" description="TIR" evidence="12">
    <location>
        <begin position="572"/>
        <end position="712"/>
    </location>
</feature>
<keyword evidence="14" id="KW-1185">Reference proteome</keyword>
<dbReference type="SMART" id="SM00369">
    <property type="entry name" value="LRR_TYP"/>
    <property type="match status" value="6"/>
</dbReference>
<keyword evidence="6" id="KW-0677">Repeat</keyword>
<dbReference type="PANTHER" id="PTHR24365:SF541">
    <property type="entry name" value="PROTEIN TOLL-RELATED"/>
    <property type="match status" value="1"/>
</dbReference>
<dbReference type="SUPFAM" id="SSF52058">
    <property type="entry name" value="L domain-like"/>
    <property type="match status" value="2"/>
</dbReference>
<evidence type="ECO:0000259" key="12">
    <source>
        <dbReference type="PROSITE" id="PS50104"/>
    </source>
</evidence>
<keyword evidence="3" id="KW-0433">Leucine-rich repeat</keyword>
<dbReference type="InterPro" id="IPR035897">
    <property type="entry name" value="Toll_tir_struct_dom_sf"/>
</dbReference>
<dbReference type="GO" id="GO:0007165">
    <property type="term" value="P:signal transduction"/>
    <property type="evidence" value="ECO:0007669"/>
    <property type="project" value="InterPro"/>
</dbReference>
<sequence>MMYQFRLFIARVLVFILLIIQDSNFLLSLAMRQSQDFVSCQPECSPLSRIDEGINLDKYCDDCCTYNYSALNRLYVNESCEINSTSYFLLNMSHDSNFEVKHRHSCLTSIPGNICNFPRIQHLDLHHNKITQLPKLSCVRELVILRLSNNQIQVLRAGIFDGLTKLRQVYLSRNRIHTIEMGVFHNELKELNVVNLSENNLTEVDVVWVLGITHMICLADVRTNKITKLTNKSNFTMDPSKKYGPSRIYLHNNELRILDTQMLDAIGNPLASLLSNLLYWRLTLIRNPWHCDCRIHPIAKLYSGTAFRTLMASVNGSSIDFICNTPPNLRGQRGLIHQNLSDFVCNITDFCPSGCLCQEQPEADRMVINCQNAGLAEMPKRLPFHEKLFLNFQNNSIGILPELPYMVRIVHLDISDNNLTNISSELASSADKLKYLNLANNRLKYLPETIQKLLPTEIDLSNNMLICSCDTLWLNDWFESKPHIKNRSNITCSTANGDQRITIDNLQPYEFNCRVSNSETIRIVLGIFSSLAILLTIGIIYFRFEIMASYHIYILPKMKLKWTPEVPENELEQHDIFVLVNDEHAPDRLWVIENLIPYFDRNFIKSYISFRDGIIGEVTAHANMTNIHNSRTVLAVISKSLLDDRLKRFELKESYCHKIKQGNGQLVLIKREEFDPALVNNRHIQAMFRLKQFINADDVELTKKISLQIDRV</sequence>
<evidence type="ECO:0000256" key="1">
    <source>
        <dbReference type="ARBA" id="ARBA00004479"/>
    </source>
</evidence>
<reference evidence="13 14" key="1">
    <citation type="submission" date="2024-01" db="EMBL/GenBank/DDBJ databases">
        <title>The genome of the rayed Mediterranean limpet Patella caerulea (Linnaeus, 1758).</title>
        <authorList>
            <person name="Anh-Thu Weber A."/>
            <person name="Halstead-Nussloch G."/>
        </authorList>
    </citation>
    <scope>NUCLEOTIDE SEQUENCE [LARGE SCALE GENOMIC DNA]</scope>
    <source>
        <strain evidence="13">AATW-2023a</strain>
        <tissue evidence="13">Whole specimen</tissue>
    </source>
</reference>
<keyword evidence="9" id="KW-0675">Receptor</keyword>
<dbReference type="EMBL" id="JAZGQO010000010">
    <property type="protein sequence ID" value="KAK6177661.1"/>
    <property type="molecule type" value="Genomic_DNA"/>
</dbReference>
<dbReference type="InterPro" id="IPR003591">
    <property type="entry name" value="Leu-rich_rpt_typical-subtyp"/>
</dbReference>
<keyword evidence="5" id="KW-0732">Signal</keyword>
<keyword evidence="7 11" id="KW-1133">Transmembrane helix</keyword>
<dbReference type="InterPro" id="IPR000483">
    <property type="entry name" value="Cys-rich_flank_reg_C"/>
</dbReference>
<evidence type="ECO:0000256" key="3">
    <source>
        <dbReference type="ARBA" id="ARBA00022614"/>
    </source>
</evidence>
<dbReference type="GO" id="GO:0038023">
    <property type="term" value="F:signaling receptor activity"/>
    <property type="evidence" value="ECO:0007669"/>
    <property type="project" value="TreeGrafter"/>
</dbReference>
<dbReference type="InterPro" id="IPR000157">
    <property type="entry name" value="TIR_dom"/>
</dbReference>
<dbReference type="PROSITE" id="PS51450">
    <property type="entry name" value="LRR"/>
    <property type="match status" value="2"/>
</dbReference>
<dbReference type="InterPro" id="IPR032675">
    <property type="entry name" value="LRR_dom_sf"/>
</dbReference>
<keyword evidence="4 11" id="KW-0812">Transmembrane</keyword>
<evidence type="ECO:0000256" key="6">
    <source>
        <dbReference type="ARBA" id="ARBA00022737"/>
    </source>
</evidence>
<evidence type="ECO:0000256" key="11">
    <source>
        <dbReference type="SAM" id="Phobius"/>
    </source>
</evidence>
<feature type="transmembrane region" description="Helical" evidence="11">
    <location>
        <begin position="523"/>
        <end position="542"/>
    </location>
</feature>
<comment type="subcellular location">
    <subcellularLocation>
        <location evidence="1">Membrane</location>
        <topology evidence="1">Single-pass type I membrane protein</topology>
    </subcellularLocation>
</comment>
<evidence type="ECO:0000256" key="9">
    <source>
        <dbReference type="ARBA" id="ARBA00023170"/>
    </source>
</evidence>
<evidence type="ECO:0000256" key="7">
    <source>
        <dbReference type="ARBA" id="ARBA00022989"/>
    </source>
</evidence>
<dbReference type="PROSITE" id="PS50104">
    <property type="entry name" value="TIR"/>
    <property type="match status" value="1"/>
</dbReference>
<dbReference type="Gene3D" id="3.80.10.10">
    <property type="entry name" value="Ribonuclease Inhibitor"/>
    <property type="match status" value="3"/>
</dbReference>
<evidence type="ECO:0000313" key="13">
    <source>
        <dbReference type="EMBL" id="KAK6177661.1"/>
    </source>
</evidence>
<accession>A0AAN8JGA4</accession>
<gene>
    <name evidence="13" type="ORF">SNE40_015718</name>
</gene>
<evidence type="ECO:0000256" key="4">
    <source>
        <dbReference type="ARBA" id="ARBA00022692"/>
    </source>
</evidence>
<organism evidence="13 14">
    <name type="scientific">Patella caerulea</name>
    <name type="common">Rayed Mediterranean limpet</name>
    <dbReference type="NCBI Taxonomy" id="87958"/>
    <lineage>
        <taxon>Eukaryota</taxon>
        <taxon>Metazoa</taxon>
        <taxon>Spiralia</taxon>
        <taxon>Lophotrochozoa</taxon>
        <taxon>Mollusca</taxon>
        <taxon>Gastropoda</taxon>
        <taxon>Patellogastropoda</taxon>
        <taxon>Patelloidea</taxon>
        <taxon>Patellidae</taxon>
        <taxon>Patella</taxon>
    </lineage>
</organism>
<dbReference type="SUPFAM" id="SSF52200">
    <property type="entry name" value="Toll/Interleukin receptor TIR domain"/>
    <property type="match status" value="1"/>
</dbReference>
<keyword evidence="8 11" id="KW-0472">Membrane</keyword>
<evidence type="ECO:0000313" key="14">
    <source>
        <dbReference type="Proteomes" id="UP001347796"/>
    </source>
</evidence>
<comment type="caution">
    <text evidence="13">The sequence shown here is derived from an EMBL/GenBank/DDBJ whole genome shotgun (WGS) entry which is preliminary data.</text>
</comment>
<evidence type="ECO:0000256" key="2">
    <source>
        <dbReference type="ARBA" id="ARBA00009634"/>
    </source>
</evidence>
<name>A0AAN8JGA4_PATCE</name>
<evidence type="ECO:0000256" key="8">
    <source>
        <dbReference type="ARBA" id="ARBA00023136"/>
    </source>
</evidence>
<proteinExistence type="inferred from homology"/>
<dbReference type="Proteomes" id="UP001347796">
    <property type="component" value="Unassembled WGS sequence"/>
</dbReference>
<evidence type="ECO:0000256" key="5">
    <source>
        <dbReference type="ARBA" id="ARBA00022729"/>
    </source>
</evidence>